<proteinExistence type="inferred from homology"/>
<keyword evidence="2" id="KW-1278">Translocase</keyword>
<dbReference type="AlphaFoldDB" id="A0A2Z4ELE2"/>
<feature type="transmembrane region" description="Helical" evidence="2">
    <location>
        <begin position="177"/>
        <end position="197"/>
    </location>
</feature>
<dbReference type="EMBL" id="MF287903">
    <property type="protein sequence ID" value="AWV57023.1"/>
    <property type="molecule type" value="Genomic_DNA"/>
</dbReference>
<protein>
    <recommendedName>
        <fullName evidence="2">NADH-ubiquinone oxidoreductase chain 6</fullName>
        <ecNumber evidence="2">7.1.1.2</ecNumber>
    </recommendedName>
</protein>
<dbReference type="PANTHER" id="PTHR33269">
    <property type="entry name" value="NADH-UBIQUINONE OXIDOREDUCTASE CHAIN 6"/>
    <property type="match status" value="1"/>
</dbReference>
<geneLocation type="mitochondrion" evidence="3"/>
<dbReference type="InterPro" id="IPR001457">
    <property type="entry name" value="NADH_UbQ/plastoQ_OxRdtase_su6"/>
</dbReference>
<keyword evidence="2" id="KW-1133">Transmembrane helix</keyword>
<gene>
    <name evidence="3" type="primary">nad6</name>
</gene>
<comment type="similarity">
    <text evidence="1 2">Belongs to the complex I subunit 6 family.</text>
</comment>
<comment type="function">
    <text evidence="2">Core subunit of the mitochondrial membrane respiratory chain NADH dehydrogenase (Complex I) which catalyzes electron transfer from NADH through the respiratory chain, using ubiquinone as an electron acceptor. Essential for the catalytic activity and assembly of complex I.</text>
</comment>
<evidence type="ECO:0000313" key="3">
    <source>
        <dbReference type="EMBL" id="AWV57023.1"/>
    </source>
</evidence>
<sequence>MNLAFIMFLSGCWASAILMLRSKNPVYSVFYLVLVFINLSGLLCLLGLEYFLLLQLLVYVGLLAVMFLFVVMLLDISLTEILAHQRGAYPVAGILGICLILAVLLCFYGPVLSNNMHTSFFMGVNTPNSDFLPGAVAPVLHPGVSTPVLRPDWNVLNTSMSSVVQLGILLYGVHVDLLLLASLLLLILMVGAVLLTLKRRAAAPVHDVFVQHSVDFQKVVYILKK</sequence>
<feature type="transmembrane region" description="Helical" evidence="2">
    <location>
        <begin position="6"/>
        <end position="22"/>
    </location>
</feature>
<dbReference type="GO" id="GO:0031966">
    <property type="term" value="C:mitochondrial membrane"/>
    <property type="evidence" value="ECO:0007669"/>
    <property type="project" value="UniProtKB-SubCell"/>
</dbReference>
<dbReference type="InterPro" id="IPR042106">
    <property type="entry name" value="Nuo/plastoQ_OxRdtase_6_NuoJ"/>
</dbReference>
<evidence type="ECO:0000256" key="1">
    <source>
        <dbReference type="ARBA" id="ARBA00005698"/>
    </source>
</evidence>
<dbReference type="Gene3D" id="1.20.120.1200">
    <property type="entry name" value="NADH-ubiquinone/plastoquinone oxidoreductase chain 6, subunit NuoJ"/>
    <property type="match status" value="1"/>
</dbReference>
<keyword evidence="2" id="KW-0812">Transmembrane</keyword>
<keyword evidence="2" id="KW-0520">NAD</keyword>
<comment type="catalytic activity">
    <reaction evidence="2">
        <text>a ubiquinone + NADH + 5 H(+)(in) = a ubiquinol + NAD(+) + 4 H(+)(out)</text>
        <dbReference type="Rhea" id="RHEA:29091"/>
        <dbReference type="Rhea" id="RHEA-COMP:9565"/>
        <dbReference type="Rhea" id="RHEA-COMP:9566"/>
        <dbReference type="ChEBI" id="CHEBI:15378"/>
        <dbReference type="ChEBI" id="CHEBI:16389"/>
        <dbReference type="ChEBI" id="CHEBI:17976"/>
        <dbReference type="ChEBI" id="CHEBI:57540"/>
        <dbReference type="ChEBI" id="CHEBI:57945"/>
        <dbReference type="EC" id="7.1.1.2"/>
    </reaction>
</comment>
<keyword evidence="2 3" id="KW-0496">Mitochondrion</keyword>
<organism evidence="3">
    <name type="scientific">Pseudopediastrum sp. CL0201VA</name>
    <dbReference type="NCBI Taxonomy" id="2184484"/>
    <lineage>
        <taxon>Eukaryota</taxon>
        <taxon>Viridiplantae</taxon>
        <taxon>Chlorophyta</taxon>
        <taxon>core chlorophytes</taxon>
        <taxon>Chlorophyceae</taxon>
        <taxon>CS clade</taxon>
        <taxon>Sphaeropleales</taxon>
        <taxon>Hydrodictyaceae</taxon>
        <taxon>Pseudopediastrum</taxon>
    </lineage>
</organism>
<comment type="subcellular location">
    <subcellularLocation>
        <location evidence="2">Mitochondrion membrane</location>
        <topology evidence="2">Multi-pass membrane protein</topology>
    </subcellularLocation>
</comment>
<keyword evidence="2" id="KW-0472">Membrane</keyword>
<name>A0A2Z4ELE2_9CHLO</name>
<feature type="transmembrane region" description="Helical" evidence="2">
    <location>
        <begin position="88"/>
        <end position="111"/>
    </location>
</feature>
<keyword evidence="2" id="KW-0813">Transport</keyword>
<accession>A0A2Z4ELE2</accession>
<dbReference type="PANTHER" id="PTHR33269:SF17">
    <property type="entry name" value="NADH-UBIQUINONE OXIDOREDUCTASE CHAIN 6"/>
    <property type="match status" value="1"/>
</dbReference>
<dbReference type="Pfam" id="PF00499">
    <property type="entry name" value="Oxidored_q3"/>
    <property type="match status" value="1"/>
</dbReference>
<evidence type="ECO:0000256" key="2">
    <source>
        <dbReference type="RuleBase" id="RU004430"/>
    </source>
</evidence>
<dbReference type="GO" id="GO:0008137">
    <property type="term" value="F:NADH dehydrogenase (ubiquinone) activity"/>
    <property type="evidence" value="ECO:0007669"/>
    <property type="project" value="UniProtKB-UniRule"/>
</dbReference>
<keyword evidence="2" id="KW-0679">Respiratory chain</keyword>
<keyword evidence="2" id="KW-0249">Electron transport</keyword>
<keyword evidence="2" id="KW-0830">Ubiquinone</keyword>
<feature type="transmembrane region" description="Helical" evidence="2">
    <location>
        <begin position="56"/>
        <end position="76"/>
    </location>
</feature>
<feature type="transmembrane region" description="Helical" evidence="2">
    <location>
        <begin position="29"/>
        <end position="50"/>
    </location>
</feature>
<reference evidence="3" key="1">
    <citation type="submission" date="2017-06" db="EMBL/GenBank/DDBJ databases">
        <title>Phylogenomics of Hydrodictyaceae.</title>
        <authorList>
            <person name="McManus H.A."/>
            <person name="Fucikova K."/>
            <person name="Lewis L.A."/>
            <person name="Lewis P.O."/>
            <person name="Karol K.G."/>
        </authorList>
    </citation>
    <scope>NUCLEOTIDE SEQUENCE</scope>
</reference>
<dbReference type="EC" id="7.1.1.2" evidence="2"/>